<dbReference type="PANTHER" id="PTHR10334">
    <property type="entry name" value="CYSTEINE-RICH SECRETORY PROTEIN-RELATED"/>
    <property type="match status" value="1"/>
</dbReference>
<dbReference type="AlphaFoldDB" id="A0A0N5B295"/>
<dbReference type="InterPro" id="IPR001283">
    <property type="entry name" value="CRISP-related"/>
</dbReference>
<reference evidence="3" key="1">
    <citation type="submission" date="2017-02" db="UniProtKB">
        <authorList>
            <consortium name="WormBaseParasite"/>
        </authorList>
    </citation>
    <scope>IDENTIFICATION</scope>
</reference>
<keyword evidence="2" id="KW-1185">Reference proteome</keyword>
<protein>
    <submittedName>
        <fullName evidence="3">SCP domain-containing protein</fullName>
    </submittedName>
</protein>
<dbReference type="WBParaSite" id="SPAL_0000019700.1">
    <property type="protein sequence ID" value="SPAL_0000019700.1"/>
    <property type="gene ID" value="SPAL_0000019700"/>
</dbReference>
<proteinExistence type="predicted"/>
<dbReference type="SMART" id="SM00198">
    <property type="entry name" value="SCP"/>
    <property type="match status" value="1"/>
</dbReference>
<feature type="domain" description="SCP" evidence="1">
    <location>
        <begin position="31"/>
        <end position="159"/>
    </location>
</feature>
<evidence type="ECO:0000313" key="3">
    <source>
        <dbReference type="WBParaSite" id="SPAL_0000019700.1"/>
    </source>
</evidence>
<sequence length="181" mass="21118">MDRFSLSGRIWHHVWRTCIIQCCPAHNKFGMLQKNFLSEINFYRKVHGSGPLTLDHYLTTIAQNVASTSASIGKWSYFDKNNNGVNYATVNEKESPLLINKWYKESKNYNYNTLFEKSKFLHFTNLVWKHTLAVGIGIAQKNSDLYICLKFFPEGSQSFKFQQNVGKPKYSFMNSRNFFKS</sequence>
<evidence type="ECO:0000259" key="1">
    <source>
        <dbReference type="SMART" id="SM00198"/>
    </source>
</evidence>
<organism evidence="2 3">
    <name type="scientific">Strongyloides papillosus</name>
    <name type="common">Intestinal threadworm</name>
    <dbReference type="NCBI Taxonomy" id="174720"/>
    <lineage>
        <taxon>Eukaryota</taxon>
        <taxon>Metazoa</taxon>
        <taxon>Ecdysozoa</taxon>
        <taxon>Nematoda</taxon>
        <taxon>Chromadorea</taxon>
        <taxon>Rhabditida</taxon>
        <taxon>Tylenchina</taxon>
        <taxon>Panagrolaimomorpha</taxon>
        <taxon>Strongyloidoidea</taxon>
        <taxon>Strongyloididae</taxon>
        <taxon>Strongyloides</taxon>
    </lineage>
</organism>
<name>A0A0N5B295_STREA</name>
<dbReference type="Proteomes" id="UP000046392">
    <property type="component" value="Unplaced"/>
</dbReference>
<dbReference type="SUPFAM" id="SSF55797">
    <property type="entry name" value="PR-1-like"/>
    <property type="match status" value="1"/>
</dbReference>
<accession>A0A0N5B295</accession>
<dbReference type="InterPro" id="IPR035940">
    <property type="entry name" value="CAP_sf"/>
</dbReference>
<evidence type="ECO:0000313" key="2">
    <source>
        <dbReference type="Proteomes" id="UP000046392"/>
    </source>
</evidence>
<dbReference type="InterPro" id="IPR014044">
    <property type="entry name" value="CAP_dom"/>
</dbReference>
<dbReference type="Pfam" id="PF00188">
    <property type="entry name" value="CAP"/>
    <property type="match status" value="1"/>
</dbReference>
<dbReference type="Gene3D" id="3.40.33.10">
    <property type="entry name" value="CAP"/>
    <property type="match status" value="1"/>
</dbReference>